<evidence type="ECO:0000256" key="1">
    <source>
        <dbReference type="ARBA" id="ARBA00023002"/>
    </source>
</evidence>
<dbReference type="CDD" id="cd12164">
    <property type="entry name" value="GDH_like_2"/>
    <property type="match status" value="1"/>
</dbReference>
<proteinExistence type="predicted"/>
<feature type="domain" description="D-isomer specific 2-hydroxyacid dehydrogenase NAD-binding" evidence="3">
    <location>
        <begin position="109"/>
        <end position="280"/>
    </location>
</feature>
<dbReference type="Proteomes" id="UP001064087">
    <property type="component" value="Chromosome"/>
</dbReference>
<evidence type="ECO:0000256" key="2">
    <source>
        <dbReference type="ARBA" id="ARBA00023027"/>
    </source>
</evidence>
<dbReference type="InterPro" id="IPR036291">
    <property type="entry name" value="NAD(P)-bd_dom_sf"/>
</dbReference>
<dbReference type="RefSeq" id="WP_263047580.1">
    <property type="nucleotide sequence ID" value="NZ_CP106738.1"/>
</dbReference>
<reference evidence="4" key="1">
    <citation type="submission" date="2022-10" db="EMBL/GenBank/DDBJ databases">
        <title>Roseovarius pelagicus sp. nov., isolated from Arctic seawater.</title>
        <authorList>
            <person name="Hong Y.W."/>
            <person name="Hwang C.Y."/>
        </authorList>
    </citation>
    <scope>NUCLEOTIDE SEQUENCE</scope>
    <source>
        <strain evidence="4">HL-MP18</strain>
    </source>
</reference>
<evidence type="ECO:0000313" key="4">
    <source>
        <dbReference type="EMBL" id="UXX82769.1"/>
    </source>
</evidence>
<dbReference type="SUPFAM" id="SSF51735">
    <property type="entry name" value="NAD(P)-binding Rossmann-fold domains"/>
    <property type="match status" value="1"/>
</dbReference>
<accession>A0ABY6D9E6</accession>
<sequence length="315" mass="34614">MTRTSIALSTRMTETDERAWLDALHAALPQENIRPVRDIPPNHRSGIEIAIVANPDPAELLTLPDLKLIHSLWAGVERLVRDLAGQAVPIARLVDPELARTMAESVLAWTLYLFRDMPAYQRQQARKKWAPIPYRRPQDVRVSVLGLGNLGQAAATRLHASGFQVTGWSRTQKDIPGVTCLAGENELQRTLASTDILVCLLPLTPETHGLLSDTQLRTMPHGASIINFGRGPSLDVVALMKALDDRHLGHAVLDVFDCEPLPADSPLWIHPHVTVLPHVSAPTDMRTATQIVAGNLKAFRANGTMPEIVDIARGY</sequence>
<dbReference type="InterPro" id="IPR006140">
    <property type="entry name" value="D-isomer_DH_NAD-bd"/>
</dbReference>
<dbReference type="Gene3D" id="3.40.50.720">
    <property type="entry name" value="NAD(P)-binding Rossmann-like Domain"/>
    <property type="match status" value="2"/>
</dbReference>
<evidence type="ECO:0000313" key="5">
    <source>
        <dbReference type="Proteomes" id="UP001064087"/>
    </source>
</evidence>
<dbReference type="PANTHER" id="PTHR43333">
    <property type="entry name" value="2-HACID_DH_C DOMAIN-CONTAINING PROTEIN"/>
    <property type="match status" value="1"/>
</dbReference>
<dbReference type="PANTHER" id="PTHR43333:SF1">
    <property type="entry name" value="D-ISOMER SPECIFIC 2-HYDROXYACID DEHYDROGENASE NAD-BINDING DOMAIN-CONTAINING PROTEIN"/>
    <property type="match status" value="1"/>
</dbReference>
<dbReference type="SUPFAM" id="SSF52283">
    <property type="entry name" value="Formate/glycerate dehydrogenase catalytic domain-like"/>
    <property type="match status" value="1"/>
</dbReference>
<evidence type="ECO:0000259" key="3">
    <source>
        <dbReference type="Pfam" id="PF02826"/>
    </source>
</evidence>
<dbReference type="Pfam" id="PF02826">
    <property type="entry name" value="2-Hacid_dh_C"/>
    <property type="match status" value="1"/>
</dbReference>
<organism evidence="4 5">
    <name type="scientific">Roseovarius pelagicus</name>
    <dbReference type="NCBI Taxonomy" id="2980108"/>
    <lineage>
        <taxon>Bacteria</taxon>
        <taxon>Pseudomonadati</taxon>
        <taxon>Pseudomonadota</taxon>
        <taxon>Alphaproteobacteria</taxon>
        <taxon>Rhodobacterales</taxon>
        <taxon>Roseobacteraceae</taxon>
        <taxon>Roseovarius</taxon>
    </lineage>
</organism>
<protein>
    <submittedName>
        <fullName evidence="4">Glyoxylate/hydroxypyruvate reductase A</fullName>
    </submittedName>
</protein>
<name>A0ABY6D9E6_9RHOB</name>
<keyword evidence="5" id="KW-1185">Reference proteome</keyword>
<keyword evidence="1" id="KW-0560">Oxidoreductase</keyword>
<dbReference type="EMBL" id="CP106738">
    <property type="protein sequence ID" value="UXX82769.1"/>
    <property type="molecule type" value="Genomic_DNA"/>
</dbReference>
<keyword evidence="2" id="KW-0520">NAD</keyword>
<gene>
    <name evidence="4" type="ORF">N7U68_17040</name>
</gene>